<organism evidence="2 3">
    <name type="scientific">Tieghemostelium lacteum</name>
    <name type="common">Slime mold</name>
    <name type="synonym">Dictyostelium lacteum</name>
    <dbReference type="NCBI Taxonomy" id="361077"/>
    <lineage>
        <taxon>Eukaryota</taxon>
        <taxon>Amoebozoa</taxon>
        <taxon>Evosea</taxon>
        <taxon>Eumycetozoa</taxon>
        <taxon>Dictyostelia</taxon>
        <taxon>Dictyosteliales</taxon>
        <taxon>Raperosteliaceae</taxon>
        <taxon>Tieghemostelium</taxon>
    </lineage>
</organism>
<accession>A0A151Z8N8</accession>
<protein>
    <submittedName>
        <fullName evidence="2">Uncharacterized protein</fullName>
    </submittedName>
</protein>
<dbReference type="FunCoup" id="A0A151Z8N8">
    <property type="interactions" value="260"/>
</dbReference>
<name>A0A151Z8N8_TIELA</name>
<feature type="compositionally biased region" description="Low complexity" evidence="1">
    <location>
        <begin position="28"/>
        <end position="39"/>
    </location>
</feature>
<dbReference type="Proteomes" id="UP000076078">
    <property type="component" value="Unassembled WGS sequence"/>
</dbReference>
<dbReference type="InParanoid" id="A0A151Z8N8"/>
<sequence>MTKLKKSIKSLFVKSSSKDKNSKDEIESLGSKSSYSDSASIDCSHSNLNIIEESFTVQHLVMDEKRCRGASPEQVWVERTMILNEQGVFLLKGSVIDCHWSFSLIKEFELDPNWIDWIIILRDGSKLFLKSYEALQIHLKMDQIIRKLINLISNPAIVTNNSI</sequence>
<keyword evidence="3" id="KW-1185">Reference proteome</keyword>
<evidence type="ECO:0000313" key="3">
    <source>
        <dbReference type="Proteomes" id="UP000076078"/>
    </source>
</evidence>
<dbReference type="OrthoDB" id="18670at2759"/>
<dbReference type="EMBL" id="LODT01000037">
    <property type="protein sequence ID" value="KYQ90325.1"/>
    <property type="molecule type" value="Genomic_DNA"/>
</dbReference>
<gene>
    <name evidence="2" type="ORF">DLAC_08929</name>
</gene>
<feature type="compositionally biased region" description="Basic and acidic residues" evidence="1">
    <location>
        <begin position="16"/>
        <end position="26"/>
    </location>
</feature>
<reference evidence="2 3" key="1">
    <citation type="submission" date="2015-12" db="EMBL/GenBank/DDBJ databases">
        <title>Dictyostelia acquired genes for synthesis and detection of signals that induce cell-type specialization by lateral gene transfer from prokaryotes.</title>
        <authorList>
            <person name="Gloeckner G."/>
            <person name="Schaap P."/>
        </authorList>
    </citation>
    <scope>NUCLEOTIDE SEQUENCE [LARGE SCALE GENOMIC DNA]</scope>
    <source>
        <strain evidence="2 3">TK</strain>
    </source>
</reference>
<feature type="region of interest" description="Disordered" evidence="1">
    <location>
        <begin position="14"/>
        <end position="39"/>
    </location>
</feature>
<evidence type="ECO:0000256" key="1">
    <source>
        <dbReference type="SAM" id="MobiDB-lite"/>
    </source>
</evidence>
<evidence type="ECO:0000313" key="2">
    <source>
        <dbReference type="EMBL" id="KYQ90325.1"/>
    </source>
</evidence>
<dbReference type="AlphaFoldDB" id="A0A151Z8N8"/>
<proteinExistence type="predicted"/>
<comment type="caution">
    <text evidence="2">The sequence shown here is derived from an EMBL/GenBank/DDBJ whole genome shotgun (WGS) entry which is preliminary data.</text>
</comment>